<proteinExistence type="predicted"/>
<dbReference type="AlphaFoldDB" id="A0A3S3QSF1"/>
<name>A0A3S3QSF1_9MAGN</name>
<protein>
    <submittedName>
        <fullName evidence="2">Protein NUCLEAR FUSION DEFECTIVE 6, chloroplastic/mitochondrial-like protein isoform X1</fullName>
    </submittedName>
</protein>
<feature type="compositionally biased region" description="Low complexity" evidence="1">
    <location>
        <begin position="37"/>
        <end position="65"/>
    </location>
</feature>
<evidence type="ECO:0000313" key="3">
    <source>
        <dbReference type="Proteomes" id="UP000283530"/>
    </source>
</evidence>
<evidence type="ECO:0000313" key="2">
    <source>
        <dbReference type="EMBL" id="RWR89799.1"/>
    </source>
</evidence>
<sequence length="111" mass="11793">MAAAFTCSHKLIKRTCISSLKSAIKSNKTRSSFLHESGPSSSPRLSPSASTTTTTSSRSTLSPTRRFSSRCLSGMECVQSLMPFHSTVAAARMTSGLTINSRSCRALSQGT</sequence>
<dbReference type="EMBL" id="QPKB01000007">
    <property type="protein sequence ID" value="RWR89799.1"/>
    <property type="molecule type" value="Genomic_DNA"/>
</dbReference>
<organism evidence="2 3">
    <name type="scientific">Cinnamomum micranthum f. kanehirae</name>
    <dbReference type="NCBI Taxonomy" id="337451"/>
    <lineage>
        <taxon>Eukaryota</taxon>
        <taxon>Viridiplantae</taxon>
        <taxon>Streptophyta</taxon>
        <taxon>Embryophyta</taxon>
        <taxon>Tracheophyta</taxon>
        <taxon>Spermatophyta</taxon>
        <taxon>Magnoliopsida</taxon>
        <taxon>Magnoliidae</taxon>
        <taxon>Laurales</taxon>
        <taxon>Lauraceae</taxon>
        <taxon>Cinnamomum</taxon>
    </lineage>
</organism>
<accession>A0A3S3QSF1</accession>
<dbReference type="PANTHER" id="PTHR33156:SF2">
    <property type="entry name" value="OS01G0738000 PROTEIN"/>
    <property type="match status" value="1"/>
</dbReference>
<dbReference type="OrthoDB" id="1937908at2759"/>
<comment type="caution">
    <text evidence="2">The sequence shown here is derived from an EMBL/GenBank/DDBJ whole genome shotgun (WGS) entry which is preliminary data.</text>
</comment>
<reference evidence="2 3" key="1">
    <citation type="journal article" date="2019" name="Nat. Plants">
        <title>Stout camphor tree genome fills gaps in understanding of flowering plant genome evolution.</title>
        <authorList>
            <person name="Chaw S.M."/>
            <person name="Liu Y.C."/>
            <person name="Wu Y.W."/>
            <person name="Wang H.Y."/>
            <person name="Lin C.I."/>
            <person name="Wu C.S."/>
            <person name="Ke H.M."/>
            <person name="Chang L.Y."/>
            <person name="Hsu C.Y."/>
            <person name="Yang H.T."/>
            <person name="Sudianto E."/>
            <person name="Hsu M.H."/>
            <person name="Wu K.P."/>
            <person name="Wang L.N."/>
            <person name="Leebens-Mack J.H."/>
            <person name="Tsai I.J."/>
        </authorList>
    </citation>
    <scope>NUCLEOTIDE SEQUENCE [LARGE SCALE GENOMIC DNA]</scope>
    <source>
        <strain evidence="3">cv. Chaw 1501</strain>
        <tissue evidence="2">Young leaves</tissue>
    </source>
</reference>
<gene>
    <name evidence="2" type="ORF">CKAN_01887000</name>
</gene>
<feature type="region of interest" description="Disordered" evidence="1">
    <location>
        <begin position="28"/>
        <end position="65"/>
    </location>
</feature>
<dbReference type="PANTHER" id="PTHR33156">
    <property type="entry name" value="OS02G0230000 PROTEIN"/>
    <property type="match status" value="1"/>
</dbReference>
<dbReference type="InterPro" id="IPR043459">
    <property type="entry name" value="NFD6/NOXY2-like"/>
</dbReference>
<keyword evidence="3" id="KW-1185">Reference proteome</keyword>
<evidence type="ECO:0000256" key="1">
    <source>
        <dbReference type="SAM" id="MobiDB-lite"/>
    </source>
</evidence>
<dbReference type="Proteomes" id="UP000283530">
    <property type="component" value="Unassembled WGS sequence"/>
</dbReference>